<feature type="transmembrane region" description="Helical" evidence="11">
    <location>
        <begin position="46"/>
        <end position="67"/>
    </location>
</feature>
<name>A0A6P2C2N3_9ACTN</name>
<feature type="transmembrane region" description="Helical" evidence="11">
    <location>
        <begin position="79"/>
        <end position="97"/>
    </location>
</feature>
<keyword evidence="7 11" id="KW-1133">Transmembrane helix</keyword>
<evidence type="ECO:0000256" key="2">
    <source>
        <dbReference type="ARBA" id="ARBA00004644"/>
    </source>
</evidence>
<evidence type="ECO:0000313" key="14">
    <source>
        <dbReference type="Proteomes" id="UP000460272"/>
    </source>
</evidence>
<evidence type="ECO:0000256" key="10">
    <source>
        <dbReference type="ARBA" id="ARBA00023329"/>
    </source>
</evidence>
<dbReference type="EMBL" id="RPFW01000002">
    <property type="protein sequence ID" value="TVZ04735.1"/>
    <property type="molecule type" value="Genomic_DNA"/>
</dbReference>
<dbReference type="InterPro" id="IPR058533">
    <property type="entry name" value="Cation_efflux_TM"/>
</dbReference>
<sequence length="204" mass="21476">MSTTEAAGRDRLRRRGYALEYASMAWMTAEAAVAVTAGILASSIALTGFGLDSVIELFAATIVVWQLRGQDRGQERESRAVRLIGVTFFALALYLAAEGIRDLATHARPGQSTTGLAVAGAALLVMPALAIAKRRTGRALGNRTLIADSAETAFCAFTSAATLAGVGLNTWLGWWWADPAAALIIAALAVKEGLEAWEHEAGDD</sequence>
<protein>
    <submittedName>
        <fullName evidence="13">Cation transporter</fullName>
    </submittedName>
</protein>
<comment type="caution">
    <text evidence="13">The sequence shown here is derived from an EMBL/GenBank/DDBJ whole genome shotgun (WGS) entry which is preliminary data.</text>
</comment>
<accession>A0A6P2C2N3</accession>
<dbReference type="GO" id="GO:0016020">
    <property type="term" value="C:membrane"/>
    <property type="evidence" value="ECO:0007669"/>
    <property type="project" value="InterPro"/>
</dbReference>
<evidence type="ECO:0000256" key="8">
    <source>
        <dbReference type="ARBA" id="ARBA00023018"/>
    </source>
</evidence>
<dbReference type="GO" id="GO:0031410">
    <property type="term" value="C:cytoplasmic vesicle"/>
    <property type="evidence" value="ECO:0007669"/>
    <property type="project" value="UniProtKB-KW"/>
</dbReference>
<feature type="domain" description="Cation efflux protein transmembrane" evidence="12">
    <location>
        <begin position="29"/>
        <end position="195"/>
    </location>
</feature>
<keyword evidence="14" id="KW-1185">Reference proteome</keyword>
<evidence type="ECO:0000256" key="6">
    <source>
        <dbReference type="ARBA" id="ARBA00022833"/>
    </source>
</evidence>
<dbReference type="RefSeq" id="WP_145852443.1">
    <property type="nucleotide sequence ID" value="NZ_RPFW01000002.1"/>
</dbReference>
<keyword evidence="9 11" id="KW-0472">Membrane</keyword>
<evidence type="ECO:0000256" key="4">
    <source>
        <dbReference type="ARBA" id="ARBA00022692"/>
    </source>
</evidence>
<evidence type="ECO:0000256" key="1">
    <source>
        <dbReference type="ARBA" id="ARBA00004146"/>
    </source>
</evidence>
<dbReference type="Pfam" id="PF01545">
    <property type="entry name" value="Cation_efflux"/>
    <property type="match status" value="1"/>
</dbReference>
<evidence type="ECO:0000256" key="11">
    <source>
        <dbReference type="SAM" id="Phobius"/>
    </source>
</evidence>
<evidence type="ECO:0000256" key="9">
    <source>
        <dbReference type="ARBA" id="ARBA00023136"/>
    </source>
</evidence>
<dbReference type="InterPro" id="IPR026765">
    <property type="entry name" value="Tmem163"/>
</dbReference>
<dbReference type="Gene3D" id="1.20.1510.10">
    <property type="entry name" value="Cation efflux protein transmembrane domain"/>
    <property type="match status" value="1"/>
</dbReference>
<feature type="transmembrane region" description="Helical" evidence="11">
    <location>
        <begin position="21"/>
        <end position="40"/>
    </location>
</feature>
<proteinExistence type="inferred from homology"/>
<keyword evidence="8" id="KW-0770">Synapse</keyword>
<dbReference type="PANTHER" id="PTHR31937:SF2">
    <property type="entry name" value="TRANSMEMBRANE PROTEIN 163"/>
    <property type="match status" value="1"/>
</dbReference>
<dbReference type="InterPro" id="IPR027469">
    <property type="entry name" value="Cation_efflux_TMD_sf"/>
</dbReference>
<evidence type="ECO:0000256" key="3">
    <source>
        <dbReference type="ARBA" id="ARBA00008731"/>
    </source>
</evidence>
<keyword evidence="5" id="KW-0967">Endosome</keyword>
<evidence type="ECO:0000256" key="7">
    <source>
        <dbReference type="ARBA" id="ARBA00022989"/>
    </source>
</evidence>
<dbReference type="Proteomes" id="UP000460272">
    <property type="component" value="Unassembled WGS sequence"/>
</dbReference>
<evidence type="ECO:0000259" key="12">
    <source>
        <dbReference type="Pfam" id="PF01545"/>
    </source>
</evidence>
<dbReference type="GO" id="GO:0008324">
    <property type="term" value="F:monoatomic cation transmembrane transporter activity"/>
    <property type="evidence" value="ECO:0007669"/>
    <property type="project" value="InterPro"/>
</dbReference>
<evidence type="ECO:0000256" key="5">
    <source>
        <dbReference type="ARBA" id="ARBA00022753"/>
    </source>
</evidence>
<evidence type="ECO:0000313" key="13">
    <source>
        <dbReference type="EMBL" id="TVZ04735.1"/>
    </source>
</evidence>
<dbReference type="OrthoDB" id="9805136at2"/>
<keyword evidence="10" id="KW-0968">Cytoplasmic vesicle</keyword>
<dbReference type="PANTHER" id="PTHR31937">
    <property type="entry name" value="TRANSMEMBRANE PROTEIN 163"/>
    <property type="match status" value="1"/>
</dbReference>
<comment type="similarity">
    <text evidence="3">Belongs to the TMEM163 family.</text>
</comment>
<dbReference type="AlphaFoldDB" id="A0A6P2C2N3"/>
<dbReference type="SUPFAM" id="SSF161111">
    <property type="entry name" value="Cation efflux protein transmembrane domain-like"/>
    <property type="match status" value="1"/>
</dbReference>
<gene>
    <name evidence="13" type="ORF">EAS64_08710</name>
</gene>
<feature type="transmembrane region" description="Helical" evidence="11">
    <location>
        <begin position="112"/>
        <end position="132"/>
    </location>
</feature>
<keyword evidence="6" id="KW-0862">Zinc</keyword>
<organism evidence="13 14">
    <name type="scientific">Trebonia kvetii</name>
    <dbReference type="NCBI Taxonomy" id="2480626"/>
    <lineage>
        <taxon>Bacteria</taxon>
        <taxon>Bacillati</taxon>
        <taxon>Actinomycetota</taxon>
        <taxon>Actinomycetes</taxon>
        <taxon>Streptosporangiales</taxon>
        <taxon>Treboniaceae</taxon>
        <taxon>Trebonia</taxon>
    </lineage>
</organism>
<comment type="subcellular location">
    <subcellularLocation>
        <location evidence="2">Cytoplasmic vesicle</location>
        <location evidence="2">Secretory vesicle</location>
        <location evidence="2">Synaptic vesicle membrane</location>
        <topology evidence="2">Multi-pass membrane protein</topology>
    </subcellularLocation>
    <subcellularLocation>
        <location evidence="1">Early endosome membrane</location>
    </subcellularLocation>
</comment>
<feature type="transmembrane region" description="Helical" evidence="11">
    <location>
        <begin position="144"/>
        <end position="166"/>
    </location>
</feature>
<reference evidence="13 14" key="1">
    <citation type="submission" date="2018-11" db="EMBL/GenBank/DDBJ databases">
        <title>Trebonia kvetii gen.nov., sp.nov., a novel acidophilic actinobacterium, and proposal of the new actinobacterial family Treboniaceae fam. nov.</title>
        <authorList>
            <person name="Rapoport D."/>
            <person name="Sagova-Mareckova M."/>
            <person name="Sedlacek I."/>
            <person name="Provaznik J."/>
            <person name="Kralova S."/>
            <person name="Pavlinic D."/>
            <person name="Benes V."/>
            <person name="Kopecky J."/>
        </authorList>
    </citation>
    <scope>NUCLEOTIDE SEQUENCE [LARGE SCALE GENOMIC DNA]</scope>
    <source>
        <strain evidence="13 14">15Tr583</strain>
    </source>
</reference>
<keyword evidence="4 11" id="KW-0812">Transmembrane</keyword>